<gene>
    <name evidence="3" type="ORF">BC643_3356</name>
</gene>
<evidence type="ECO:0000256" key="1">
    <source>
        <dbReference type="ARBA" id="ARBA00009251"/>
    </source>
</evidence>
<dbReference type="GO" id="GO:0032422">
    <property type="term" value="F:purine-rich negative regulatory element binding"/>
    <property type="evidence" value="ECO:0007669"/>
    <property type="project" value="InterPro"/>
</dbReference>
<proteinExistence type="inferred from homology"/>
<dbReference type="GO" id="GO:0000977">
    <property type="term" value="F:RNA polymerase II transcription regulatory region sequence-specific DNA binding"/>
    <property type="evidence" value="ECO:0007669"/>
    <property type="project" value="InterPro"/>
</dbReference>
<evidence type="ECO:0000313" key="3">
    <source>
        <dbReference type="EMBL" id="RKD88212.1"/>
    </source>
</evidence>
<dbReference type="AlphaFoldDB" id="A0A419VYC6"/>
<evidence type="ECO:0000313" key="4">
    <source>
        <dbReference type="Proteomes" id="UP000283387"/>
    </source>
</evidence>
<dbReference type="Gene3D" id="3.10.450.700">
    <property type="match status" value="1"/>
</dbReference>
<sequence>MMEGFDKNDELNEEMDGKFKQEIYSKAVRAGKRTYFFDVKSTRKDEYYLTITESKKRYEQDGKFHFEKHKIFLYKEDFEKFADGLNEVVDFIVNQQPYDETSEREYYREEEVVEEKPKMAVIDVEDELELEDEELVKDYTNVEFEDLNN</sequence>
<protein>
    <submittedName>
        <fullName evidence="3">Uncharacterized protein DUF3276</fullName>
    </submittedName>
</protein>
<dbReference type="SMART" id="SM00712">
    <property type="entry name" value="PUR"/>
    <property type="match status" value="1"/>
</dbReference>
<comment type="similarity">
    <text evidence="1">Belongs to the PUR DNA-binding protein family.</text>
</comment>
<dbReference type="Proteomes" id="UP000283387">
    <property type="component" value="Unassembled WGS sequence"/>
</dbReference>
<accession>A0A419VYC6</accession>
<reference evidence="3 4" key="1">
    <citation type="submission" date="2018-09" db="EMBL/GenBank/DDBJ databases">
        <title>Genomic Encyclopedia of Archaeal and Bacterial Type Strains, Phase II (KMG-II): from individual species to whole genera.</title>
        <authorList>
            <person name="Goeker M."/>
        </authorList>
    </citation>
    <scope>NUCLEOTIDE SEQUENCE [LARGE SCALE GENOMIC DNA]</scope>
    <source>
        <strain evidence="3 4">DSM 27148</strain>
    </source>
</reference>
<keyword evidence="2" id="KW-0238">DNA-binding</keyword>
<comment type="caution">
    <text evidence="3">The sequence shown here is derived from an EMBL/GenBank/DDBJ whole genome shotgun (WGS) entry which is preliminary data.</text>
</comment>
<keyword evidence="4" id="KW-1185">Reference proteome</keyword>
<evidence type="ECO:0000256" key="2">
    <source>
        <dbReference type="ARBA" id="ARBA00023125"/>
    </source>
</evidence>
<dbReference type="Pfam" id="PF11680">
    <property type="entry name" value="DUF3276"/>
    <property type="match status" value="1"/>
</dbReference>
<dbReference type="InterPro" id="IPR006628">
    <property type="entry name" value="PUR-bd_fam"/>
</dbReference>
<organism evidence="3 4">
    <name type="scientific">Mangrovibacterium diazotrophicum</name>
    <dbReference type="NCBI Taxonomy" id="1261403"/>
    <lineage>
        <taxon>Bacteria</taxon>
        <taxon>Pseudomonadati</taxon>
        <taxon>Bacteroidota</taxon>
        <taxon>Bacteroidia</taxon>
        <taxon>Marinilabiliales</taxon>
        <taxon>Prolixibacteraceae</taxon>
        <taxon>Mangrovibacterium</taxon>
    </lineage>
</organism>
<dbReference type="RefSeq" id="WP_245995008.1">
    <property type="nucleotide sequence ID" value="NZ_RAPN01000002.1"/>
</dbReference>
<dbReference type="EMBL" id="RAPN01000002">
    <property type="protein sequence ID" value="RKD88212.1"/>
    <property type="molecule type" value="Genomic_DNA"/>
</dbReference>
<name>A0A419VYC6_9BACT</name>